<evidence type="ECO:0000313" key="7">
    <source>
        <dbReference type="Proteomes" id="UP000078551"/>
    </source>
</evidence>
<gene>
    <name evidence="6" type="ORF">AMC81_CH02836</name>
</gene>
<comment type="subcellular location">
    <subcellularLocation>
        <location evidence="1">Endomembrane system</location>
        <topology evidence="1">Multi-pass membrane protein</topology>
    </subcellularLocation>
</comment>
<dbReference type="GO" id="GO:0008168">
    <property type="term" value="F:methyltransferase activity"/>
    <property type="evidence" value="ECO:0007669"/>
    <property type="project" value="UniProtKB-KW"/>
</dbReference>
<feature type="transmembrane region" description="Helical" evidence="5">
    <location>
        <begin position="38"/>
        <end position="64"/>
    </location>
</feature>
<evidence type="ECO:0000313" key="6">
    <source>
        <dbReference type="EMBL" id="ANL85595.1"/>
    </source>
</evidence>
<keyword evidence="7" id="KW-1185">Reference proteome</keyword>
<reference evidence="6 7" key="1">
    <citation type="submission" date="2015-11" db="EMBL/GenBank/DDBJ databases">
        <title>The limits of bacterial species coexistence and the symbiotic plasmid transference in sympatric Rhizobium populations.</title>
        <authorList>
            <person name="Perez-Carrascal O.M."/>
            <person name="VanInsberghe D."/>
            <person name="Juarez S."/>
            <person name="Polz M.F."/>
            <person name="Vinuesa P."/>
            <person name="Gonzalez V."/>
        </authorList>
    </citation>
    <scope>NUCLEOTIDE SEQUENCE [LARGE SCALE GENOMIC DNA]</scope>
    <source>
        <strain evidence="6 7">N771</strain>
    </source>
</reference>
<dbReference type="EMBL" id="CP013568">
    <property type="protein sequence ID" value="ANL85595.1"/>
    <property type="molecule type" value="Genomic_DNA"/>
</dbReference>
<accession>A0ABM6CBK7</accession>
<keyword evidence="3 5" id="KW-1133">Transmembrane helix</keyword>
<dbReference type="InterPro" id="IPR007318">
    <property type="entry name" value="Phopholipid_MeTrfase"/>
</dbReference>
<dbReference type="GO" id="GO:0032259">
    <property type="term" value="P:methylation"/>
    <property type="evidence" value="ECO:0007669"/>
    <property type="project" value="UniProtKB-KW"/>
</dbReference>
<evidence type="ECO:0000256" key="1">
    <source>
        <dbReference type="ARBA" id="ARBA00004127"/>
    </source>
</evidence>
<keyword evidence="6" id="KW-0489">Methyltransferase</keyword>
<dbReference type="Pfam" id="PF04191">
    <property type="entry name" value="PEMT"/>
    <property type="match status" value="1"/>
</dbReference>
<name>A0ABM6CBK7_9HYPH</name>
<feature type="transmembrane region" description="Helical" evidence="5">
    <location>
        <begin position="159"/>
        <end position="183"/>
    </location>
</feature>
<keyword evidence="2 5" id="KW-0812">Transmembrane</keyword>
<keyword evidence="4 5" id="KW-0472">Membrane</keyword>
<evidence type="ECO:0000256" key="3">
    <source>
        <dbReference type="ARBA" id="ARBA00022989"/>
    </source>
</evidence>
<keyword evidence="6" id="KW-0808">Transferase</keyword>
<protein>
    <submittedName>
        <fullName evidence="6">Phospholipid methyltransferase protein</fullName>
    </submittedName>
</protein>
<proteinExistence type="predicted"/>
<dbReference type="InterPro" id="IPR052527">
    <property type="entry name" value="Metal_cation-efflux_comp"/>
</dbReference>
<dbReference type="RefSeq" id="WP_016733509.1">
    <property type="nucleotide sequence ID" value="NZ_CP013522.1"/>
</dbReference>
<sequence>MGNRHLFIADVIGRIGICTYSILVVWTKIARTMTTGDYSSHGVVFIIAEIAAILFIGMMCVVTLTRMPQVRSARGVEPYLTAMGGTFLFLLIAFLPPPMVLPDAVRIAAMVLMIIGFLSSAYMLAILGRSFSIAPGARALVTTGPYSIVRHPLYLTEEIFIIGMILFSFSPWTVFLGVVHWGLQLRRMSNEETVLWAAFPDYRSYAERVPKVIPFLPMRGKRAATTG</sequence>
<dbReference type="Gene3D" id="1.20.120.1630">
    <property type="match status" value="1"/>
</dbReference>
<dbReference type="GeneID" id="45958118"/>
<evidence type="ECO:0000256" key="5">
    <source>
        <dbReference type="SAM" id="Phobius"/>
    </source>
</evidence>
<evidence type="ECO:0000256" key="4">
    <source>
        <dbReference type="ARBA" id="ARBA00023136"/>
    </source>
</evidence>
<dbReference type="PANTHER" id="PTHR43847:SF1">
    <property type="entry name" value="BLL3993 PROTEIN"/>
    <property type="match status" value="1"/>
</dbReference>
<feature type="transmembrane region" description="Helical" evidence="5">
    <location>
        <begin position="107"/>
        <end position="128"/>
    </location>
</feature>
<feature type="transmembrane region" description="Helical" evidence="5">
    <location>
        <begin position="7"/>
        <end position="26"/>
    </location>
</feature>
<dbReference type="PANTHER" id="PTHR43847">
    <property type="entry name" value="BLL3993 PROTEIN"/>
    <property type="match status" value="1"/>
</dbReference>
<dbReference type="Proteomes" id="UP000078551">
    <property type="component" value="Chromosome"/>
</dbReference>
<organism evidence="6 7">
    <name type="scientific">Rhizobium phaseoli</name>
    <dbReference type="NCBI Taxonomy" id="396"/>
    <lineage>
        <taxon>Bacteria</taxon>
        <taxon>Pseudomonadati</taxon>
        <taxon>Pseudomonadota</taxon>
        <taxon>Alphaproteobacteria</taxon>
        <taxon>Hyphomicrobiales</taxon>
        <taxon>Rhizobiaceae</taxon>
        <taxon>Rhizobium/Agrobacterium group</taxon>
        <taxon>Rhizobium</taxon>
    </lineage>
</organism>
<feature type="transmembrane region" description="Helical" evidence="5">
    <location>
        <begin position="76"/>
        <end position="95"/>
    </location>
</feature>
<evidence type="ECO:0000256" key="2">
    <source>
        <dbReference type="ARBA" id="ARBA00022692"/>
    </source>
</evidence>